<dbReference type="KEGG" id="nou:Natoc_0667"/>
<gene>
    <name evidence="1" type="ORF">Natoc_0667</name>
</gene>
<dbReference type="HOGENOM" id="CLU_1691505_0_0_2"/>
<evidence type="ECO:0000313" key="2">
    <source>
        <dbReference type="Proteomes" id="UP000010878"/>
    </source>
</evidence>
<reference evidence="1 2" key="1">
    <citation type="submission" date="2012-11" db="EMBL/GenBank/DDBJ databases">
        <title>FINISHED of Natronococcus occultus SP4, DSM 3396.</title>
        <authorList>
            <consortium name="DOE Joint Genome Institute"/>
            <person name="Eisen J."/>
            <person name="Huntemann M."/>
            <person name="Wei C.-L."/>
            <person name="Han J."/>
            <person name="Detter J.C."/>
            <person name="Han C."/>
            <person name="Tapia R."/>
            <person name="Chen A."/>
            <person name="Kyrpides N."/>
            <person name="Mavromatis K."/>
            <person name="Markowitz V."/>
            <person name="Szeto E."/>
            <person name="Ivanova N."/>
            <person name="Mikhailova N."/>
            <person name="Ovchinnikova G."/>
            <person name="Pagani I."/>
            <person name="Pati A."/>
            <person name="Goodwin L."/>
            <person name="Nordberg H.P."/>
            <person name="Cantor M.N."/>
            <person name="Hua S.X."/>
            <person name="Woyke T."/>
            <person name="Eisen J."/>
            <person name="Klenk H.-P."/>
            <person name="Klenk H.-P."/>
        </authorList>
    </citation>
    <scope>NUCLEOTIDE SEQUENCE [LARGE SCALE GENOMIC DNA]</scope>
    <source>
        <strain evidence="1 2">SP4</strain>
    </source>
</reference>
<dbReference type="eggNOG" id="arCOG04675">
    <property type="taxonomic scope" value="Archaea"/>
</dbReference>
<protein>
    <submittedName>
        <fullName evidence="1">Uncharacterized protein</fullName>
    </submittedName>
</protein>
<dbReference type="Pfam" id="PF23421">
    <property type="entry name" value="DUF7109"/>
    <property type="match status" value="1"/>
</dbReference>
<sequence length="165" mass="17732">MNATADELAGVVDLFGGLTRAELDRALAEAAFRDGGSEVDPDVLEARIDRALESFSLVAYEPPAGSAPDGVEPGEELLVAGPTAFPTVPDGAEDVPHILDIEPRRFDREALGETVRESFVATAEEAIADSDHDRIETLLDASYDVETWAPVELADERARLEDVLE</sequence>
<dbReference type="GeneID" id="14405695"/>
<accession>L0JU35</accession>
<dbReference type="AlphaFoldDB" id="L0JU35"/>
<dbReference type="EMBL" id="CP003929">
    <property type="protein sequence ID" value="AGB36527.1"/>
    <property type="molecule type" value="Genomic_DNA"/>
</dbReference>
<proteinExistence type="predicted"/>
<evidence type="ECO:0000313" key="1">
    <source>
        <dbReference type="EMBL" id="AGB36527.1"/>
    </source>
</evidence>
<organism evidence="1 2">
    <name type="scientific">Natronococcus occultus SP4</name>
    <dbReference type="NCBI Taxonomy" id="694430"/>
    <lineage>
        <taxon>Archaea</taxon>
        <taxon>Methanobacteriati</taxon>
        <taxon>Methanobacteriota</taxon>
        <taxon>Stenosarchaea group</taxon>
        <taxon>Halobacteria</taxon>
        <taxon>Halobacteriales</taxon>
        <taxon>Natrialbaceae</taxon>
        <taxon>Natronococcus</taxon>
    </lineage>
</organism>
<dbReference type="RefSeq" id="WP_015319981.1">
    <property type="nucleotide sequence ID" value="NC_019974.1"/>
</dbReference>
<dbReference type="InterPro" id="IPR055533">
    <property type="entry name" value="DUF7109"/>
</dbReference>
<dbReference type="Proteomes" id="UP000010878">
    <property type="component" value="Chromosome"/>
</dbReference>
<name>L0JU35_9EURY</name>
<keyword evidence="2" id="KW-1185">Reference proteome</keyword>
<dbReference type="STRING" id="694430.Natoc_0667"/>
<dbReference type="OrthoDB" id="214610at2157"/>